<keyword evidence="4" id="KW-0472">Membrane</keyword>
<feature type="domain" description="HTH araC/xylS-type" evidence="5">
    <location>
        <begin position="284"/>
        <end position="389"/>
    </location>
</feature>
<evidence type="ECO:0000313" key="8">
    <source>
        <dbReference type="Proteomes" id="UP000660708"/>
    </source>
</evidence>
<proteinExistence type="predicted"/>
<dbReference type="PRINTS" id="PR00032">
    <property type="entry name" value="HTHARAC"/>
</dbReference>
<name>A0A8I0N1R8_9GAMM</name>
<keyword evidence="1" id="KW-0805">Transcription regulation</keyword>
<comment type="caution">
    <text evidence="7">The sequence shown here is derived from an EMBL/GenBank/DDBJ whole genome shotgun (WGS) entry which is preliminary data.</text>
</comment>
<dbReference type="PROSITE" id="PS00041">
    <property type="entry name" value="HTH_ARAC_FAMILY_1"/>
    <property type="match status" value="1"/>
</dbReference>
<dbReference type="InterPro" id="IPR018062">
    <property type="entry name" value="HTH_AraC-typ_CS"/>
</dbReference>
<evidence type="ECO:0000256" key="1">
    <source>
        <dbReference type="ARBA" id="ARBA00023015"/>
    </source>
</evidence>
<dbReference type="PANTHER" id="PTHR43280">
    <property type="entry name" value="ARAC-FAMILY TRANSCRIPTIONAL REGULATOR"/>
    <property type="match status" value="1"/>
</dbReference>
<dbReference type="PROSITE" id="PS01124">
    <property type="entry name" value="HTH_ARAC_FAMILY_2"/>
    <property type="match status" value="1"/>
</dbReference>
<dbReference type="SUPFAM" id="SSF46689">
    <property type="entry name" value="Homeodomain-like"/>
    <property type="match status" value="1"/>
</dbReference>
<keyword evidence="4" id="KW-1133">Transmembrane helix</keyword>
<accession>A0A8I0N1R8</accession>
<dbReference type="InterPro" id="IPR020449">
    <property type="entry name" value="Tscrpt_reg_AraC-type_HTH"/>
</dbReference>
<evidence type="ECO:0000259" key="5">
    <source>
        <dbReference type="PROSITE" id="PS01124"/>
    </source>
</evidence>
<feature type="transmembrane region" description="Helical" evidence="4">
    <location>
        <begin position="139"/>
        <end position="163"/>
    </location>
</feature>
<keyword evidence="8" id="KW-1185">Reference proteome</keyword>
<feature type="transmembrane region" description="Helical" evidence="4">
    <location>
        <begin position="102"/>
        <end position="119"/>
    </location>
</feature>
<dbReference type="PANTHER" id="PTHR43280:SF29">
    <property type="entry name" value="ARAC-FAMILY TRANSCRIPTIONAL REGULATOR"/>
    <property type="match status" value="1"/>
</dbReference>
<feature type="transmembrane region" description="Helical" evidence="4">
    <location>
        <begin position="63"/>
        <end position="82"/>
    </location>
</feature>
<dbReference type="SMART" id="SM00342">
    <property type="entry name" value="HTH_ARAC"/>
    <property type="match status" value="1"/>
</dbReference>
<dbReference type="Gene3D" id="1.10.10.60">
    <property type="entry name" value="Homeodomain-like"/>
    <property type="match status" value="2"/>
</dbReference>
<feature type="transmembrane region" description="Helical" evidence="4">
    <location>
        <begin position="37"/>
        <end position="57"/>
    </location>
</feature>
<feature type="domain" description="HTH cro/C1-type" evidence="6">
    <location>
        <begin position="306"/>
        <end position="321"/>
    </location>
</feature>
<keyword evidence="3" id="KW-0804">Transcription</keyword>
<reference evidence="7 8" key="1">
    <citation type="submission" date="2015-06" db="EMBL/GenBank/DDBJ databases">
        <title>Genome sequence of Pseudoalteromonas peptidolytica.</title>
        <authorList>
            <person name="Xie B.-B."/>
            <person name="Rong J.-C."/>
            <person name="Qin Q.-L."/>
            <person name="Zhang Y.-Z."/>
        </authorList>
    </citation>
    <scope>NUCLEOTIDE SEQUENCE [LARGE SCALE GENOMIC DNA]</scope>
    <source>
        <strain evidence="7 8">F12-50-A1</strain>
    </source>
</reference>
<dbReference type="Proteomes" id="UP000660708">
    <property type="component" value="Unassembled WGS sequence"/>
</dbReference>
<evidence type="ECO:0000256" key="4">
    <source>
        <dbReference type="SAM" id="Phobius"/>
    </source>
</evidence>
<dbReference type="GO" id="GO:0043565">
    <property type="term" value="F:sequence-specific DNA binding"/>
    <property type="evidence" value="ECO:0007669"/>
    <property type="project" value="InterPro"/>
</dbReference>
<keyword evidence="2" id="KW-0238">DNA-binding</keyword>
<gene>
    <name evidence="7" type="ORF">PPEP_b1204</name>
</gene>
<dbReference type="InterPro" id="IPR009057">
    <property type="entry name" value="Homeodomain-like_sf"/>
</dbReference>
<protein>
    <recommendedName>
        <fullName evidence="9">HTH araC/xylS-type domain-containing protein</fullName>
    </recommendedName>
</protein>
<dbReference type="PROSITE" id="PS50943">
    <property type="entry name" value="HTH_CROC1"/>
    <property type="match status" value="1"/>
</dbReference>
<dbReference type="InterPro" id="IPR018060">
    <property type="entry name" value="HTH_AraC"/>
</dbReference>
<evidence type="ECO:0000256" key="3">
    <source>
        <dbReference type="ARBA" id="ARBA00023163"/>
    </source>
</evidence>
<evidence type="ECO:0000259" key="6">
    <source>
        <dbReference type="PROSITE" id="PS50943"/>
    </source>
</evidence>
<evidence type="ECO:0000256" key="2">
    <source>
        <dbReference type="ARBA" id="ARBA00023125"/>
    </source>
</evidence>
<dbReference type="InterPro" id="IPR001387">
    <property type="entry name" value="Cro/C1-type_HTH"/>
</dbReference>
<dbReference type="Pfam" id="PF12833">
    <property type="entry name" value="HTH_18"/>
    <property type="match status" value="1"/>
</dbReference>
<dbReference type="RefSeq" id="WP_147390136.1">
    <property type="nucleotide sequence ID" value="NZ_AQHF01000034.1"/>
</dbReference>
<evidence type="ECO:0008006" key="9">
    <source>
        <dbReference type="Google" id="ProtNLM"/>
    </source>
</evidence>
<feature type="transmembrane region" description="Helical" evidence="4">
    <location>
        <begin position="220"/>
        <end position="239"/>
    </location>
</feature>
<evidence type="ECO:0000313" key="7">
    <source>
        <dbReference type="EMBL" id="MBE0349241.1"/>
    </source>
</evidence>
<sequence length="396" mass="44787">MTDPIVMVLSAMLVGQIVLSVPVLLSHQRARTFRLPLVLFLSACGVLAMNTLVQTFLPTWYQAYTVFGFVMLFVLCPAMRLYIEGITTVDSWTLHRSQLRAFLLLWPAMLVAAMIAVLPPEQHHALFVKNEEPSARFSILLAVSMLLLICMWLIECAYTLIIITKRLFVFNAHIKGYYSNLDNHHFYAAKRLVFALICIWIFVLFTTFLSNLLGQAILTLRLEVFTALVLIWCVTFFAMQQKQRLLLPLEFQAAGTLQGTDGTIVNELDNKKYAKSALGAAQSKRIVSKINEAMQDQALFLDPNLTLQKLAQATGVSPNYLSQTLNETLGVSFFDFVNQWRIEASKSHLLSSKSSVLNIALEVGFNARSSFYKAFKKETGMTPKAFRQKNTEHRRV</sequence>
<organism evidence="7 8">
    <name type="scientific">Pseudoalteromonas peptidolytica F12-50-A1</name>
    <dbReference type="NCBI Taxonomy" id="1315280"/>
    <lineage>
        <taxon>Bacteria</taxon>
        <taxon>Pseudomonadati</taxon>
        <taxon>Pseudomonadota</taxon>
        <taxon>Gammaproteobacteria</taxon>
        <taxon>Alteromonadales</taxon>
        <taxon>Pseudoalteromonadaceae</taxon>
        <taxon>Pseudoalteromonas</taxon>
    </lineage>
</organism>
<dbReference type="EMBL" id="AQHF01000034">
    <property type="protein sequence ID" value="MBE0349241.1"/>
    <property type="molecule type" value="Genomic_DNA"/>
</dbReference>
<dbReference type="GO" id="GO:0003700">
    <property type="term" value="F:DNA-binding transcription factor activity"/>
    <property type="evidence" value="ECO:0007669"/>
    <property type="project" value="InterPro"/>
</dbReference>
<feature type="transmembrane region" description="Helical" evidence="4">
    <location>
        <begin position="192"/>
        <end position="214"/>
    </location>
</feature>
<keyword evidence="4" id="KW-0812">Transmembrane</keyword>
<feature type="transmembrane region" description="Helical" evidence="4">
    <location>
        <begin position="6"/>
        <end position="25"/>
    </location>
</feature>
<dbReference type="AlphaFoldDB" id="A0A8I0N1R8"/>